<sequence>MARLGRLISLCKQRKRELSDGDSLSLVAVVVRPDDILYVVCRLLLSNRSIFQTWPPLGKRWRRKREKRRNMRVAVSLTKTCCVLGMRNDFYVCRWCSE</sequence>
<dbReference type="EMBL" id="BMAW01087676">
    <property type="protein sequence ID" value="GFS30907.1"/>
    <property type="molecule type" value="Genomic_DNA"/>
</dbReference>
<name>A0A8X6JHG8_NEPPI</name>
<proteinExistence type="predicted"/>
<keyword evidence="2" id="KW-1185">Reference proteome</keyword>
<evidence type="ECO:0000313" key="2">
    <source>
        <dbReference type="Proteomes" id="UP000887013"/>
    </source>
</evidence>
<comment type="caution">
    <text evidence="1">The sequence shown here is derived from an EMBL/GenBank/DDBJ whole genome shotgun (WGS) entry which is preliminary data.</text>
</comment>
<organism evidence="1 2">
    <name type="scientific">Nephila pilipes</name>
    <name type="common">Giant wood spider</name>
    <name type="synonym">Nephila maculata</name>
    <dbReference type="NCBI Taxonomy" id="299642"/>
    <lineage>
        <taxon>Eukaryota</taxon>
        <taxon>Metazoa</taxon>
        <taxon>Ecdysozoa</taxon>
        <taxon>Arthropoda</taxon>
        <taxon>Chelicerata</taxon>
        <taxon>Arachnida</taxon>
        <taxon>Araneae</taxon>
        <taxon>Araneomorphae</taxon>
        <taxon>Entelegynae</taxon>
        <taxon>Araneoidea</taxon>
        <taxon>Nephilidae</taxon>
        <taxon>Nephila</taxon>
    </lineage>
</organism>
<gene>
    <name evidence="1" type="ORF">NPIL_121661</name>
</gene>
<evidence type="ECO:0000313" key="1">
    <source>
        <dbReference type="EMBL" id="GFS30907.1"/>
    </source>
</evidence>
<dbReference type="Proteomes" id="UP000887013">
    <property type="component" value="Unassembled WGS sequence"/>
</dbReference>
<reference evidence="1" key="1">
    <citation type="submission" date="2020-08" db="EMBL/GenBank/DDBJ databases">
        <title>Multicomponent nature underlies the extraordinary mechanical properties of spider dragline silk.</title>
        <authorList>
            <person name="Kono N."/>
            <person name="Nakamura H."/>
            <person name="Mori M."/>
            <person name="Yoshida Y."/>
            <person name="Ohtoshi R."/>
            <person name="Malay A.D."/>
            <person name="Moran D.A.P."/>
            <person name="Tomita M."/>
            <person name="Numata K."/>
            <person name="Arakawa K."/>
        </authorList>
    </citation>
    <scope>NUCLEOTIDE SEQUENCE</scope>
</reference>
<protein>
    <submittedName>
        <fullName evidence="1">Uncharacterized protein</fullName>
    </submittedName>
</protein>
<accession>A0A8X6JHG8</accession>
<dbReference type="AlphaFoldDB" id="A0A8X6JHG8"/>